<feature type="domain" description="Fimbrial-type adhesion" evidence="1">
    <location>
        <begin position="8"/>
        <end position="142"/>
    </location>
</feature>
<comment type="caution">
    <text evidence="2">The sequence shown here is derived from an EMBL/GenBank/DDBJ whole genome shotgun (WGS) entry which is preliminary data.</text>
</comment>
<sequence length="143" mass="14995">MDTTNVKINITGTVVANGRCTFAGGNPITVEYGDVFISDIAGDRYRQPLNYGVSCSGDAGGKTIQLQLAGIGADFDGTLLGTNAKGLGIKLLRDNSQMEPGKWYDLNPSSPPKLEGVLVKQSGADFSNGQEFSASATLKVAYN</sequence>
<dbReference type="AlphaFoldDB" id="A0A1Q4P0I0"/>
<dbReference type="InterPro" id="IPR036937">
    <property type="entry name" value="Adhesion_dom_fimbrial_sf"/>
</dbReference>
<dbReference type="InterPro" id="IPR008966">
    <property type="entry name" value="Adhesion_dom_sf"/>
</dbReference>
<reference evidence="2 3" key="1">
    <citation type="submission" date="2016-09" db="EMBL/GenBank/DDBJ databases">
        <title>Serratia marcescens MSU-97 and epiphytic antimycotic-producing bacteria.</title>
        <authorList>
            <person name="Matilla M.A."/>
        </authorList>
    </citation>
    <scope>NUCLEOTIDE SEQUENCE [LARGE SCALE GENOMIC DNA]</scope>
    <source>
        <strain evidence="2 3">MSU-97</strain>
    </source>
</reference>
<dbReference type="Proteomes" id="UP000185770">
    <property type="component" value="Unassembled WGS sequence"/>
</dbReference>
<dbReference type="Gene3D" id="2.60.40.1090">
    <property type="entry name" value="Fimbrial-type adhesion domain"/>
    <property type="match status" value="1"/>
</dbReference>
<dbReference type="SUPFAM" id="SSF49401">
    <property type="entry name" value="Bacterial adhesins"/>
    <property type="match status" value="1"/>
</dbReference>
<dbReference type="GO" id="GO:0007155">
    <property type="term" value="P:cell adhesion"/>
    <property type="evidence" value="ECO:0007669"/>
    <property type="project" value="InterPro"/>
</dbReference>
<evidence type="ECO:0000313" key="2">
    <source>
        <dbReference type="EMBL" id="OKB66622.1"/>
    </source>
</evidence>
<dbReference type="GO" id="GO:0009289">
    <property type="term" value="C:pilus"/>
    <property type="evidence" value="ECO:0007669"/>
    <property type="project" value="InterPro"/>
</dbReference>
<accession>A0A1Q4P0I0</accession>
<dbReference type="InterPro" id="IPR000259">
    <property type="entry name" value="Adhesion_dom_fimbrial"/>
</dbReference>
<evidence type="ECO:0000259" key="1">
    <source>
        <dbReference type="Pfam" id="PF00419"/>
    </source>
</evidence>
<gene>
    <name evidence="2" type="ORF">BHU62_11970</name>
</gene>
<name>A0A1Q4P0I0_SERMA</name>
<evidence type="ECO:0000313" key="3">
    <source>
        <dbReference type="Proteomes" id="UP000185770"/>
    </source>
</evidence>
<proteinExistence type="predicted"/>
<dbReference type="EMBL" id="MJAO01000010">
    <property type="protein sequence ID" value="OKB66622.1"/>
    <property type="molecule type" value="Genomic_DNA"/>
</dbReference>
<organism evidence="2 3">
    <name type="scientific">Serratia marcescens</name>
    <dbReference type="NCBI Taxonomy" id="615"/>
    <lineage>
        <taxon>Bacteria</taxon>
        <taxon>Pseudomonadati</taxon>
        <taxon>Pseudomonadota</taxon>
        <taxon>Gammaproteobacteria</taxon>
        <taxon>Enterobacterales</taxon>
        <taxon>Yersiniaceae</taxon>
        <taxon>Serratia</taxon>
    </lineage>
</organism>
<protein>
    <recommendedName>
        <fullName evidence="1">Fimbrial-type adhesion domain-containing protein</fullName>
    </recommendedName>
</protein>
<dbReference type="Pfam" id="PF00419">
    <property type="entry name" value="Fimbrial"/>
    <property type="match status" value="1"/>
</dbReference>